<protein>
    <submittedName>
        <fullName evidence="2">Uncharacterized protein</fullName>
    </submittedName>
</protein>
<evidence type="ECO:0000313" key="2">
    <source>
        <dbReference type="EMBL" id="SHE43184.1"/>
    </source>
</evidence>
<dbReference type="Proteomes" id="UP000068026">
    <property type="component" value="Chromosome"/>
</dbReference>
<reference evidence="4" key="3">
    <citation type="submission" date="2016-11" db="EMBL/GenBank/DDBJ databases">
        <authorList>
            <person name="Jaros S."/>
            <person name="Januszkiewicz K."/>
            <person name="Wedrychowicz H."/>
        </authorList>
    </citation>
    <scope>NUCLEOTIDE SEQUENCE [LARGE SCALE GENOMIC DNA]</scope>
    <source>
        <strain evidence="4">DSM 1682</strain>
    </source>
</reference>
<keyword evidence="3" id="KW-1185">Reference proteome</keyword>
<dbReference type="AlphaFoldDB" id="A0A0X8VAD9"/>
<proteinExistence type="predicted"/>
<dbReference type="RefSeq" id="WP_066048045.1">
    <property type="nucleotide sequence ID" value="NZ_CP014223.1"/>
</dbReference>
<gene>
    <name evidence="1" type="ORF">CPRO_07980</name>
    <name evidence="2" type="ORF">SAMN02745151_00683</name>
</gene>
<reference evidence="3" key="2">
    <citation type="submission" date="2016-01" db="EMBL/GenBank/DDBJ databases">
        <authorList>
            <person name="Poehlein A."/>
            <person name="Schlien K."/>
            <person name="Gottschalk G."/>
            <person name="Buckel W."/>
            <person name="Daniel R."/>
        </authorList>
    </citation>
    <scope>NUCLEOTIDE SEQUENCE [LARGE SCALE GENOMIC DNA]</scope>
    <source>
        <strain evidence="3">X2</strain>
    </source>
</reference>
<accession>A0A0X8VAD9</accession>
<dbReference type="EMBL" id="FQUA01000002">
    <property type="protein sequence ID" value="SHE43184.1"/>
    <property type="molecule type" value="Genomic_DNA"/>
</dbReference>
<reference evidence="1 3" key="1">
    <citation type="journal article" date="2016" name="Genome Announc.">
        <title>Complete Genome Sequence of the Amino Acid-Fermenting Clostridium propionicum X2 (DSM 1682).</title>
        <authorList>
            <person name="Poehlein A."/>
            <person name="Schlien K."/>
            <person name="Chowdhury N.P."/>
            <person name="Gottschalk G."/>
            <person name="Buckel W."/>
            <person name="Daniel R."/>
        </authorList>
    </citation>
    <scope>NUCLEOTIDE SEQUENCE [LARGE SCALE GENOMIC DNA]</scope>
    <source>
        <strain evidence="1 3">X2</strain>
    </source>
</reference>
<evidence type="ECO:0000313" key="1">
    <source>
        <dbReference type="EMBL" id="AMJ40399.1"/>
    </source>
</evidence>
<dbReference type="KEGG" id="cpro:CPRO_07980"/>
<dbReference type="EMBL" id="CP014223">
    <property type="protein sequence ID" value="AMJ40399.1"/>
    <property type="molecule type" value="Genomic_DNA"/>
</dbReference>
<evidence type="ECO:0000313" key="3">
    <source>
        <dbReference type="Proteomes" id="UP000068026"/>
    </source>
</evidence>
<sequence>MKKNIHIVVSFFCCVLLLIAFIYSYERYGVNFISTLSQPKLSNQLIGTYTCDENTLCSLTAGPGKVFYLQDYQNDIFLEGTFENKEDNVYLLQCKKVYLSDTVLEEQTVICENLSFKLILDDFTWNFTKISETPSKSWVGSFADYVKEYASEKKKSDFP</sequence>
<dbReference type="Proteomes" id="UP000184204">
    <property type="component" value="Unassembled WGS sequence"/>
</dbReference>
<name>A0A0X8VAD9_ANAPI</name>
<organism evidence="2 4">
    <name type="scientific">Anaerotignum propionicum DSM 1682</name>
    <dbReference type="NCBI Taxonomy" id="991789"/>
    <lineage>
        <taxon>Bacteria</taxon>
        <taxon>Bacillati</taxon>
        <taxon>Bacillota</taxon>
        <taxon>Clostridia</taxon>
        <taxon>Lachnospirales</taxon>
        <taxon>Anaerotignaceae</taxon>
        <taxon>Anaerotignum</taxon>
    </lineage>
</organism>
<reference evidence="2" key="4">
    <citation type="submission" date="2016-11" db="EMBL/GenBank/DDBJ databases">
        <authorList>
            <person name="Varghese N."/>
            <person name="Submissions S."/>
        </authorList>
    </citation>
    <scope>NUCLEOTIDE SEQUENCE</scope>
    <source>
        <strain evidence="2">DSM 1682</strain>
    </source>
</reference>
<evidence type="ECO:0000313" key="4">
    <source>
        <dbReference type="Proteomes" id="UP000184204"/>
    </source>
</evidence>